<protein>
    <submittedName>
        <fullName evidence="1">Uncharacterized protein</fullName>
    </submittedName>
</protein>
<accession>R0J156</accession>
<proteinExistence type="predicted"/>
<dbReference type="HOGENOM" id="CLU_092474_2_0_1"/>
<dbReference type="EMBL" id="KB908482">
    <property type="protein sequence ID" value="EOA90670.1"/>
    <property type="molecule type" value="Genomic_DNA"/>
</dbReference>
<evidence type="ECO:0000313" key="2">
    <source>
        <dbReference type="Proteomes" id="UP000016935"/>
    </source>
</evidence>
<organism evidence="1 2">
    <name type="scientific">Exserohilum turcicum (strain 28A)</name>
    <name type="common">Northern leaf blight fungus</name>
    <name type="synonym">Setosphaeria turcica</name>
    <dbReference type="NCBI Taxonomy" id="671987"/>
    <lineage>
        <taxon>Eukaryota</taxon>
        <taxon>Fungi</taxon>
        <taxon>Dikarya</taxon>
        <taxon>Ascomycota</taxon>
        <taxon>Pezizomycotina</taxon>
        <taxon>Dothideomycetes</taxon>
        <taxon>Pleosporomycetidae</taxon>
        <taxon>Pleosporales</taxon>
        <taxon>Pleosporineae</taxon>
        <taxon>Pleosporaceae</taxon>
        <taxon>Exserohilum</taxon>
    </lineage>
</organism>
<dbReference type="PANTHER" id="PTHR42093">
    <property type="match status" value="1"/>
</dbReference>
<evidence type="ECO:0000313" key="1">
    <source>
        <dbReference type="EMBL" id="EOA90670.1"/>
    </source>
</evidence>
<reference evidence="1 2" key="1">
    <citation type="journal article" date="2012" name="PLoS Pathog.">
        <title>Diverse lifestyles and strategies of plant pathogenesis encoded in the genomes of eighteen Dothideomycetes fungi.</title>
        <authorList>
            <person name="Ohm R.A."/>
            <person name="Feau N."/>
            <person name="Henrissat B."/>
            <person name="Schoch C.L."/>
            <person name="Horwitz B.A."/>
            <person name="Barry K.W."/>
            <person name="Condon B.J."/>
            <person name="Copeland A.C."/>
            <person name="Dhillon B."/>
            <person name="Glaser F."/>
            <person name="Hesse C.N."/>
            <person name="Kosti I."/>
            <person name="LaButti K."/>
            <person name="Lindquist E.A."/>
            <person name="Lucas S."/>
            <person name="Salamov A.A."/>
            <person name="Bradshaw R.E."/>
            <person name="Ciuffetti L."/>
            <person name="Hamelin R.C."/>
            <person name="Kema G.H.J."/>
            <person name="Lawrence C."/>
            <person name="Scott J.A."/>
            <person name="Spatafora J.W."/>
            <person name="Turgeon B.G."/>
            <person name="de Wit P.J.G.M."/>
            <person name="Zhong S."/>
            <person name="Goodwin S.B."/>
            <person name="Grigoriev I.V."/>
        </authorList>
    </citation>
    <scope>NUCLEOTIDE SEQUENCE [LARGE SCALE GENOMIC DNA]</scope>
    <source>
        <strain evidence="2">28A</strain>
    </source>
</reference>
<name>R0J156_EXST2</name>
<gene>
    <name evidence="1" type="ORF">SETTUDRAFT_144667</name>
</gene>
<dbReference type="Proteomes" id="UP000016935">
    <property type="component" value="Unassembled WGS sequence"/>
</dbReference>
<dbReference type="RefSeq" id="XP_008021459.1">
    <property type="nucleotide sequence ID" value="XM_008023268.1"/>
</dbReference>
<sequence>MSSDADYAAFLDKANQDMGTAEAKEASEKTSYGTKSVNTAVPSALKEVQEYYVSDSDEPFEPVALEYGGNSVSSEDLQKAIGSDKVEEVTGTGFQDQYKKVIDVVKQAGNGSVKVFRVELSGTRAEYYVVTVDDKAGKLVGLKALGIES</sequence>
<dbReference type="InterPro" id="IPR056539">
    <property type="entry name" value="NuiA-like"/>
</dbReference>
<dbReference type="Pfam" id="PF23151">
    <property type="entry name" value="NuiA_2"/>
    <property type="match status" value="1"/>
</dbReference>
<dbReference type="OrthoDB" id="5366485at2759"/>
<dbReference type="eggNOG" id="ENOG502SBFH">
    <property type="taxonomic scope" value="Eukaryota"/>
</dbReference>
<reference evidence="1 2" key="2">
    <citation type="journal article" date="2013" name="PLoS Genet.">
        <title>Comparative genome structure, secondary metabolite, and effector coding capacity across Cochliobolus pathogens.</title>
        <authorList>
            <person name="Condon B.J."/>
            <person name="Leng Y."/>
            <person name="Wu D."/>
            <person name="Bushley K.E."/>
            <person name="Ohm R.A."/>
            <person name="Otillar R."/>
            <person name="Martin J."/>
            <person name="Schackwitz W."/>
            <person name="Grimwood J."/>
            <person name="MohdZainudin N."/>
            <person name="Xue C."/>
            <person name="Wang R."/>
            <person name="Manning V.A."/>
            <person name="Dhillon B."/>
            <person name="Tu Z.J."/>
            <person name="Steffenson B.J."/>
            <person name="Salamov A."/>
            <person name="Sun H."/>
            <person name="Lowry S."/>
            <person name="LaButti K."/>
            <person name="Han J."/>
            <person name="Copeland A."/>
            <person name="Lindquist E."/>
            <person name="Barry K."/>
            <person name="Schmutz J."/>
            <person name="Baker S.E."/>
            <person name="Ciuffetti L.M."/>
            <person name="Grigoriev I.V."/>
            <person name="Zhong S."/>
            <person name="Turgeon B.G."/>
        </authorList>
    </citation>
    <scope>NUCLEOTIDE SEQUENCE [LARGE SCALE GENOMIC DNA]</scope>
    <source>
        <strain evidence="2">28A</strain>
    </source>
</reference>
<dbReference type="PANTHER" id="PTHR42093:SF1">
    <property type="match status" value="1"/>
</dbReference>
<dbReference type="GeneID" id="19396776"/>
<dbReference type="AlphaFoldDB" id="R0J156"/>
<keyword evidence="2" id="KW-1185">Reference proteome</keyword>